<proteinExistence type="predicted"/>
<gene>
    <name evidence="2" type="ORF">LCGC14_1657470</name>
</gene>
<name>A0A0F9KV80_9ZZZZ</name>
<evidence type="ECO:0000313" key="2">
    <source>
        <dbReference type="EMBL" id="KKM19255.1"/>
    </source>
</evidence>
<organism evidence="2">
    <name type="scientific">marine sediment metagenome</name>
    <dbReference type="NCBI Taxonomy" id="412755"/>
    <lineage>
        <taxon>unclassified sequences</taxon>
        <taxon>metagenomes</taxon>
        <taxon>ecological metagenomes</taxon>
    </lineage>
</organism>
<protein>
    <submittedName>
        <fullName evidence="2">Uncharacterized protein</fullName>
    </submittedName>
</protein>
<dbReference type="AlphaFoldDB" id="A0A0F9KV80"/>
<keyword evidence="1" id="KW-1133">Transmembrane helix</keyword>
<keyword evidence="1" id="KW-0472">Membrane</keyword>
<feature type="transmembrane region" description="Helical" evidence="1">
    <location>
        <begin position="20"/>
        <end position="41"/>
    </location>
</feature>
<keyword evidence="1" id="KW-0812">Transmembrane</keyword>
<evidence type="ECO:0000256" key="1">
    <source>
        <dbReference type="SAM" id="Phobius"/>
    </source>
</evidence>
<sequence length="167" mass="19641">MYKTYKEEYVKAEKQKSFNVGFYVGVICSAFILLFTLLLGGCEKEETIIPQTRFNTTFDLLTNGGTSKPWKLDSISTNSNNTFILAPEWYEADYTYYVHNLMTITHPRYNTITMDYILYLDSLVIFGYYDNVPAVLKFKVDNISEKKLQLTRRRYANLIVTEYYTRK</sequence>
<reference evidence="2" key="1">
    <citation type="journal article" date="2015" name="Nature">
        <title>Complex archaea that bridge the gap between prokaryotes and eukaryotes.</title>
        <authorList>
            <person name="Spang A."/>
            <person name="Saw J.H."/>
            <person name="Jorgensen S.L."/>
            <person name="Zaremba-Niedzwiedzka K."/>
            <person name="Martijn J."/>
            <person name="Lind A.E."/>
            <person name="van Eijk R."/>
            <person name="Schleper C."/>
            <person name="Guy L."/>
            <person name="Ettema T.J."/>
        </authorList>
    </citation>
    <scope>NUCLEOTIDE SEQUENCE</scope>
</reference>
<comment type="caution">
    <text evidence="2">The sequence shown here is derived from an EMBL/GenBank/DDBJ whole genome shotgun (WGS) entry which is preliminary data.</text>
</comment>
<accession>A0A0F9KV80</accession>
<dbReference type="EMBL" id="LAZR01014033">
    <property type="protein sequence ID" value="KKM19255.1"/>
    <property type="molecule type" value="Genomic_DNA"/>
</dbReference>